<keyword evidence="1" id="KW-1133">Transmembrane helix</keyword>
<dbReference type="AlphaFoldDB" id="A0A9D9N2U7"/>
<organism evidence="2 3">
    <name type="scientific">Candidatus Gallitreponema excrementavium</name>
    <dbReference type="NCBI Taxonomy" id="2840840"/>
    <lineage>
        <taxon>Bacteria</taxon>
        <taxon>Pseudomonadati</taxon>
        <taxon>Spirochaetota</taxon>
        <taxon>Spirochaetia</taxon>
        <taxon>Spirochaetales</taxon>
        <taxon>Candidatus Gallitreponema</taxon>
    </lineage>
</organism>
<reference evidence="2" key="1">
    <citation type="submission" date="2020-10" db="EMBL/GenBank/DDBJ databases">
        <authorList>
            <person name="Gilroy R."/>
        </authorList>
    </citation>
    <scope>NUCLEOTIDE SEQUENCE</scope>
    <source>
        <strain evidence="2">10532</strain>
    </source>
</reference>
<name>A0A9D9N2U7_9SPIR</name>
<comment type="caution">
    <text evidence="2">The sequence shown here is derived from an EMBL/GenBank/DDBJ whole genome shotgun (WGS) entry which is preliminary data.</text>
</comment>
<feature type="transmembrane region" description="Helical" evidence="1">
    <location>
        <begin position="12"/>
        <end position="32"/>
    </location>
</feature>
<proteinExistence type="predicted"/>
<gene>
    <name evidence="2" type="ORF">IAA81_09370</name>
</gene>
<feature type="transmembrane region" description="Helical" evidence="1">
    <location>
        <begin position="292"/>
        <end position="315"/>
    </location>
</feature>
<dbReference type="Proteomes" id="UP000823638">
    <property type="component" value="Unassembled WGS sequence"/>
</dbReference>
<protein>
    <submittedName>
        <fullName evidence="2">Uncharacterized protein</fullName>
    </submittedName>
</protein>
<evidence type="ECO:0000313" key="3">
    <source>
        <dbReference type="Proteomes" id="UP000823638"/>
    </source>
</evidence>
<reference evidence="2" key="2">
    <citation type="journal article" date="2021" name="PeerJ">
        <title>Extensive microbial diversity within the chicken gut microbiome revealed by metagenomics and culture.</title>
        <authorList>
            <person name="Gilroy R."/>
            <person name="Ravi A."/>
            <person name="Getino M."/>
            <person name="Pursley I."/>
            <person name="Horton D.L."/>
            <person name="Alikhan N.F."/>
            <person name="Baker D."/>
            <person name="Gharbi K."/>
            <person name="Hall N."/>
            <person name="Watson M."/>
            <person name="Adriaenssens E.M."/>
            <person name="Foster-Nyarko E."/>
            <person name="Jarju S."/>
            <person name="Secka A."/>
            <person name="Antonio M."/>
            <person name="Oren A."/>
            <person name="Chaudhuri R.R."/>
            <person name="La Ragione R."/>
            <person name="Hildebrand F."/>
            <person name="Pallen M.J."/>
        </authorList>
    </citation>
    <scope>NUCLEOTIDE SEQUENCE</scope>
    <source>
        <strain evidence="2">10532</strain>
    </source>
</reference>
<evidence type="ECO:0000256" key="1">
    <source>
        <dbReference type="SAM" id="Phobius"/>
    </source>
</evidence>
<sequence length="363" mass="41841">MNLICKRNPVSTLKFACLWVIFFILVILPLFPGRILFLSLFKTGRALSPVKTTLLTVITIFCFALAVFFFFFYIVRFFFEKNKKIKKTKAFKTVVFYIFLAQLPFLIFFISIFPPILKIWQESGLTEVIDSGSKMTSAYYLERMNDIQVIQDKYLNALAIERFLRDPSGTWLNIRETDAGVVAYQIYKQDPVSGNLDLLNWGGNSDNFLSEKKTVILEDGVFSSFSTPDVFFEYDLPKDKILCIKTVRVANRQYKCVYTSNFFTGFDDAVYAIRQGRGESILMQKNESVTDILWISICLLLVLPSVLFLPVLVFYSVSAYSNVWETFNQSVTRKTSGSQNFQIISQNMQGEEIPIAEFINRQK</sequence>
<accession>A0A9D9N2U7</accession>
<dbReference type="EMBL" id="JADIMM010000108">
    <property type="protein sequence ID" value="MBO8458416.1"/>
    <property type="molecule type" value="Genomic_DNA"/>
</dbReference>
<feature type="transmembrane region" description="Helical" evidence="1">
    <location>
        <begin position="52"/>
        <end position="74"/>
    </location>
</feature>
<feature type="transmembrane region" description="Helical" evidence="1">
    <location>
        <begin position="94"/>
        <end position="113"/>
    </location>
</feature>
<evidence type="ECO:0000313" key="2">
    <source>
        <dbReference type="EMBL" id="MBO8458416.1"/>
    </source>
</evidence>
<keyword evidence="1" id="KW-0812">Transmembrane</keyword>
<keyword evidence="1" id="KW-0472">Membrane</keyword>